<feature type="region of interest" description="Disordered" evidence="1">
    <location>
        <begin position="1"/>
        <end position="47"/>
    </location>
</feature>
<evidence type="ECO:0000313" key="3">
    <source>
        <dbReference type="Proteomes" id="UP000240009"/>
    </source>
</evidence>
<feature type="region of interest" description="Disordered" evidence="1">
    <location>
        <begin position="65"/>
        <end position="85"/>
    </location>
</feature>
<name>A0A2S8GBG2_9BACT</name>
<dbReference type="Proteomes" id="UP000240009">
    <property type="component" value="Unassembled WGS sequence"/>
</dbReference>
<organism evidence="2 3">
    <name type="scientific">Blastopirellula marina</name>
    <dbReference type="NCBI Taxonomy" id="124"/>
    <lineage>
        <taxon>Bacteria</taxon>
        <taxon>Pseudomonadati</taxon>
        <taxon>Planctomycetota</taxon>
        <taxon>Planctomycetia</taxon>
        <taxon>Pirellulales</taxon>
        <taxon>Pirellulaceae</taxon>
        <taxon>Blastopirellula</taxon>
    </lineage>
</organism>
<dbReference type="EMBL" id="PUIA01000001">
    <property type="protein sequence ID" value="PQO41795.1"/>
    <property type="molecule type" value="Genomic_DNA"/>
</dbReference>
<dbReference type="AlphaFoldDB" id="A0A2S8GBG2"/>
<comment type="caution">
    <text evidence="2">The sequence shown here is derived from an EMBL/GenBank/DDBJ whole genome shotgun (WGS) entry which is preliminary data.</text>
</comment>
<feature type="compositionally biased region" description="Acidic residues" evidence="1">
    <location>
        <begin position="21"/>
        <end position="32"/>
    </location>
</feature>
<gene>
    <name evidence="2" type="ORF">C5Y96_00020</name>
</gene>
<protein>
    <submittedName>
        <fullName evidence="2">Uncharacterized protein</fullName>
    </submittedName>
</protein>
<reference evidence="2 3" key="1">
    <citation type="submission" date="2018-02" db="EMBL/GenBank/DDBJ databases">
        <title>Comparative genomes isolates from brazilian mangrove.</title>
        <authorList>
            <person name="Araujo J.E."/>
            <person name="Taketani R.G."/>
            <person name="Silva M.C.P."/>
            <person name="Loureco M.V."/>
            <person name="Andreote F.D."/>
        </authorList>
    </citation>
    <scope>NUCLEOTIDE SEQUENCE [LARGE SCALE GENOMIC DNA]</scope>
    <source>
        <strain evidence="2 3">HEX-2 MGV</strain>
    </source>
</reference>
<proteinExistence type="predicted"/>
<evidence type="ECO:0000256" key="1">
    <source>
        <dbReference type="SAM" id="MobiDB-lite"/>
    </source>
</evidence>
<evidence type="ECO:0000313" key="2">
    <source>
        <dbReference type="EMBL" id="PQO41795.1"/>
    </source>
</evidence>
<sequence length="127" mass="15327">MGDEFKKANQKEKPLEHDAIDWELTEEPEIEPSELHPTLEFRPGGQLERDVHAEIDEAARRSIIEAQERGRQEEPEFETMREEWDEVSSREYEDFCAERDWDAYQNRLEDDRAERFNRESSEHDHEH</sequence>
<feature type="compositionally biased region" description="Basic and acidic residues" evidence="1">
    <location>
        <begin position="1"/>
        <end position="20"/>
    </location>
</feature>
<accession>A0A2S8GBG2</accession>